<protein>
    <submittedName>
        <fullName evidence="2">Uncharacterized protein</fullName>
    </submittedName>
</protein>
<gene>
    <name evidence="2" type="ORF">CSKR_106700</name>
</gene>
<accession>A0A3R7FMV5</accession>
<feature type="compositionally biased region" description="Polar residues" evidence="1">
    <location>
        <begin position="148"/>
        <end position="159"/>
    </location>
</feature>
<reference evidence="2 3" key="2">
    <citation type="journal article" date="2021" name="Genomics">
        <title>High-quality reference genome for Clonorchis sinensis.</title>
        <authorList>
            <person name="Young N.D."/>
            <person name="Stroehlein A.J."/>
            <person name="Kinkar L."/>
            <person name="Wang T."/>
            <person name="Sohn W.M."/>
            <person name="Chang B.C.H."/>
            <person name="Kaur P."/>
            <person name="Weisz D."/>
            <person name="Dudchenko O."/>
            <person name="Aiden E.L."/>
            <person name="Korhonen P.K."/>
            <person name="Gasser R.B."/>
        </authorList>
    </citation>
    <scope>NUCLEOTIDE SEQUENCE [LARGE SCALE GENOMIC DNA]</scope>
    <source>
        <strain evidence="2">Cs-k2</strain>
    </source>
</reference>
<dbReference type="AlphaFoldDB" id="A0A3R7FMV5"/>
<proteinExistence type="predicted"/>
<evidence type="ECO:0000256" key="1">
    <source>
        <dbReference type="SAM" id="MobiDB-lite"/>
    </source>
</evidence>
<dbReference type="Proteomes" id="UP000286415">
    <property type="component" value="Unassembled WGS sequence"/>
</dbReference>
<comment type="caution">
    <text evidence="2">The sequence shown here is derived from an EMBL/GenBank/DDBJ whole genome shotgun (WGS) entry which is preliminary data.</text>
</comment>
<keyword evidence="3" id="KW-1185">Reference proteome</keyword>
<dbReference type="InParanoid" id="A0A3R7FMV5"/>
<organism evidence="2 3">
    <name type="scientific">Clonorchis sinensis</name>
    <name type="common">Chinese liver fluke</name>
    <dbReference type="NCBI Taxonomy" id="79923"/>
    <lineage>
        <taxon>Eukaryota</taxon>
        <taxon>Metazoa</taxon>
        <taxon>Spiralia</taxon>
        <taxon>Lophotrochozoa</taxon>
        <taxon>Platyhelminthes</taxon>
        <taxon>Trematoda</taxon>
        <taxon>Digenea</taxon>
        <taxon>Opisthorchiida</taxon>
        <taxon>Opisthorchiata</taxon>
        <taxon>Opisthorchiidae</taxon>
        <taxon>Clonorchis</taxon>
    </lineage>
</organism>
<sequence length="191" mass="20875">MAQPMQLLVMGKFSDESPRCTTKYSLSNCLVTDSPTTTYNSHTNSTRALKVRALTPSVTLQSELWSKVLSKGSDGRLGTKFQETKCHSHSNPKYGGPGHRLPHYSLTYLVGKTLDAAGTLHSTAERLSTQAVTPRRGSVLPRRHGDNETISEALSSEPTKQSDVRKIPFHIEWSSPGFENAFALLQSDGGS</sequence>
<name>A0A3R7FMV5_CLOSI</name>
<evidence type="ECO:0000313" key="3">
    <source>
        <dbReference type="Proteomes" id="UP000286415"/>
    </source>
</evidence>
<feature type="region of interest" description="Disordered" evidence="1">
    <location>
        <begin position="129"/>
        <end position="161"/>
    </location>
</feature>
<evidence type="ECO:0000313" key="2">
    <source>
        <dbReference type="EMBL" id="KAG5452275.1"/>
    </source>
</evidence>
<reference evidence="2 3" key="1">
    <citation type="journal article" date="2018" name="Biotechnol. Adv.">
        <title>Improved genomic resources and new bioinformatic workflow for the carcinogenic parasite Clonorchis sinensis: Biotechnological implications.</title>
        <authorList>
            <person name="Wang D."/>
            <person name="Korhonen P.K."/>
            <person name="Gasser R.B."/>
            <person name="Young N.D."/>
        </authorList>
    </citation>
    <scope>NUCLEOTIDE SEQUENCE [LARGE SCALE GENOMIC DNA]</scope>
    <source>
        <strain evidence="2">Cs-k2</strain>
    </source>
</reference>
<dbReference type="EMBL" id="NIRI02000042">
    <property type="protein sequence ID" value="KAG5452275.1"/>
    <property type="molecule type" value="Genomic_DNA"/>
</dbReference>